<dbReference type="EMBL" id="DVHN01000045">
    <property type="protein sequence ID" value="HIR88058.1"/>
    <property type="molecule type" value="Genomic_DNA"/>
</dbReference>
<protein>
    <recommendedName>
        <fullName evidence="7">tRNA-dihydrouridine synthase</fullName>
        <ecNumber evidence="7">1.3.1.-</ecNumber>
    </recommendedName>
</protein>
<dbReference type="InterPro" id="IPR001269">
    <property type="entry name" value="DUS_fam"/>
</dbReference>
<dbReference type="GO" id="GO:0003723">
    <property type="term" value="F:RNA binding"/>
    <property type="evidence" value="ECO:0007669"/>
    <property type="project" value="TreeGrafter"/>
</dbReference>
<feature type="domain" description="DUS-like FMN-binding" evidence="10">
    <location>
        <begin position="5"/>
        <end position="269"/>
    </location>
</feature>
<keyword evidence="5" id="KW-0521">NADP</keyword>
<evidence type="ECO:0000256" key="2">
    <source>
        <dbReference type="ARBA" id="ARBA00022630"/>
    </source>
</evidence>
<dbReference type="SUPFAM" id="SSF51395">
    <property type="entry name" value="FMN-linked oxidoreductases"/>
    <property type="match status" value="1"/>
</dbReference>
<keyword evidence="3 7" id="KW-0288">FMN</keyword>
<evidence type="ECO:0000256" key="4">
    <source>
        <dbReference type="ARBA" id="ARBA00022694"/>
    </source>
</evidence>
<feature type="binding site" evidence="9">
    <location>
        <position position="64"/>
    </location>
    <ligand>
        <name>FMN</name>
        <dbReference type="ChEBI" id="CHEBI:58210"/>
    </ligand>
</feature>
<keyword evidence="9" id="KW-0547">Nucleotide-binding</keyword>
<feature type="binding site" evidence="9">
    <location>
        <position position="133"/>
    </location>
    <ligand>
        <name>FMN</name>
        <dbReference type="ChEBI" id="CHEBI:58210"/>
    </ligand>
</feature>
<sequence>MNYYLAPMEGITRYVYRNAYAQFYGHMDKYFSPFIAPSHTHCFNTREKQDISPDNNKTIHLIPQILTNCAEDFIKTANALISLGYSEINLNLGCPSGTVVSKYKGSGFLAIPDELDRFLYQIFSNLTIKISIKTRIGKEDPKEFTRLMKIYNQYPLEELIIHPRTQTDFYKNTPNWTVFGEAISISKHPICYNGDIFTKEDYEQFHQTFPMITSIMFGRGIITNPALIYEIKNLPHTKQTLWKFHEQIYQNYHSTLMGEKNVLFKMKELWFYMIHLFEDSEKIGKKIKKSRKALDYETAVFELFQNHNLVKQVDTSFLKK</sequence>
<comment type="similarity">
    <text evidence="7">Belongs to the dus family.</text>
</comment>
<evidence type="ECO:0000256" key="1">
    <source>
        <dbReference type="ARBA" id="ARBA00001917"/>
    </source>
</evidence>
<dbReference type="PROSITE" id="PS01136">
    <property type="entry name" value="UPF0034"/>
    <property type="match status" value="1"/>
</dbReference>
<evidence type="ECO:0000313" key="11">
    <source>
        <dbReference type="EMBL" id="HIR88058.1"/>
    </source>
</evidence>
<gene>
    <name evidence="11" type="ORF">IAC96_03825</name>
</gene>
<dbReference type="EC" id="1.3.1.-" evidence="7"/>
<dbReference type="Pfam" id="PF01207">
    <property type="entry name" value="Dus"/>
    <property type="match status" value="1"/>
</dbReference>
<dbReference type="Proteomes" id="UP000824201">
    <property type="component" value="Unassembled WGS sequence"/>
</dbReference>
<keyword evidence="2 7" id="KW-0285">Flavoprotein</keyword>
<keyword evidence="6 7" id="KW-0560">Oxidoreductase</keyword>
<evidence type="ECO:0000313" key="12">
    <source>
        <dbReference type="Proteomes" id="UP000824201"/>
    </source>
</evidence>
<dbReference type="PANTHER" id="PTHR45846">
    <property type="entry name" value="TRNA-DIHYDROURIDINE(47) SYNTHASE [NAD(P)(+)]-LIKE"/>
    <property type="match status" value="1"/>
</dbReference>
<evidence type="ECO:0000256" key="6">
    <source>
        <dbReference type="ARBA" id="ARBA00023002"/>
    </source>
</evidence>
<dbReference type="PIRSF" id="PIRSF006621">
    <property type="entry name" value="Dus"/>
    <property type="match status" value="1"/>
</dbReference>
<comment type="caution">
    <text evidence="11">The sequence shown here is derived from an EMBL/GenBank/DDBJ whole genome shotgun (WGS) entry which is preliminary data.</text>
</comment>
<evidence type="ECO:0000256" key="5">
    <source>
        <dbReference type="ARBA" id="ARBA00022857"/>
    </source>
</evidence>
<feature type="binding site" evidence="9">
    <location>
        <begin position="218"/>
        <end position="219"/>
    </location>
    <ligand>
        <name>FMN</name>
        <dbReference type="ChEBI" id="CHEBI:58210"/>
    </ligand>
</feature>
<keyword evidence="4 7" id="KW-0819">tRNA processing</keyword>
<reference evidence="11" key="1">
    <citation type="submission" date="2020-10" db="EMBL/GenBank/DDBJ databases">
        <authorList>
            <person name="Gilroy R."/>
        </authorList>
    </citation>
    <scope>NUCLEOTIDE SEQUENCE</scope>
    <source>
        <strain evidence="11">ChiW13-3771</strain>
    </source>
</reference>
<evidence type="ECO:0000259" key="10">
    <source>
        <dbReference type="Pfam" id="PF01207"/>
    </source>
</evidence>
<proteinExistence type="inferred from homology"/>
<evidence type="ECO:0000256" key="7">
    <source>
        <dbReference type="PIRNR" id="PIRNR006621"/>
    </source>
</evidence>
<comment type="function">
    <text evidence="7">Catalyzes the synthesis of 5,6-dihydrouridine (D), a modified base found in the D-loop of most tRNAs, via the reduction of the C5-C6 double bond in target uridines.</text>
</comment>
<comment type="cofactor">
    <cofactor evidence="1 7 9">
        <name>FMN</name>
        <dbReference type="ChEBI" id="CHEBI:58210"/>
    </cofactor>
</comment>
<dbReference type="PANTHER" id="PTHR45846:SF1">
    <property type="entry name" value="TRNA-DIHYDROURIDINE(47) SYNTHASE [NAD(P)(+)]-LIKE"/>
    <property type="match status" value="1"/>
</dbReference>
<name>A0A9D1EDP7_9FIRM</name>
<organism evidence="11 12">
    <name type="scientific">Candidatus Fimimorpha faecalis</name>
    <dbReference type="NCBI Taxonomy" id="2840824"/>
    <lineage>
        <taxon>Bacteria</taxon>
        <taxon>Bacillati</taxon>
        <taxon>Bacillota</taxon>
        <taxon>Clostridia</taxon>
        <taxon>Eubacteriales</taxon>
        <taxon>Candidatus Fimimorpha</taxon>
    </lineage>
</organism>
<dbReference type="GO" id="GO:0050660">
    <property type="term" value="F:flavin adenine dinucleotide binding"/>
    <property type="evidence" value="ECO:0007669"/>
    <property type="project" value="InterPro"/>
</dbReference>
<dbReference type="InterPro" id="IPR018517">
    <property type="entry name" value="tRNA_hU_synthase_CS"/>
</dbReference>
<dbReference type="Gene3D" id="3.20.20.70">
    <property type="entry name" value="Aldolase class I"/>
    <property type="match status" value="1"/>
</dbReference>
<accession>A0A9D1EDP7</accession>
<evidence type="ECO:0000256" key="9">
    <source>
        <dbReference type="PIRSR" id="PIRSR006621-2"/>
    </source>
</evidence>
<feature type="binding site" evidence="9">
    <location>
        <position position="162"/>
    </location>
    <ligand>
        <name>FMN</name>
        <dbReference type="ChEBI" id="CHEBI:58210"/>
    </ligand>
</feature>
<dbReference type="InterPro" id="IPR013785">
    <property type="entry name" value="Aldolase_TIM"/>
</dbReference>
<evidence type="ECO:0000256" key="8">
    <source>
        <dbReference type="PIRSR" id="PIRSR006621-1"/>
    </source>
</evidence>
<evidence type="ECO:0000256" key="3">
    <source>
        <dbReference type="ARBA" id="ARBA00022643"/>
    </source>
</evidence>
<reference evidence="11" key="2">
    <citation type="journal article" date="2021" name="PeerJ">
        <title>Extensive microbial diversity within the chicken gut microbiome revealed by metagenomics and culture.</title>
        <authorList>
            <person name="Gilroy R."/>
            <person name="Ravi A."/>
            <person name="Getino M."/>
            <person name="Pursley I."/>
            <person name="Horton D.L."/>
            <person name="Alikhan N.F."/>
            <person name="Baker D."/>
            <person name="Gharbi K."/>
            <person name="Hall N."/>
            <person name="Watson M."/>
            <person name="Adriaenssens E.M."/>
            <person name="Foster-Nyarko E."/>
            <person name="Jarju S."/>
            <person name="Secka A."/>
            <person name="Antonio M."/>
            <person name="Oren A."/>
            <person name="Chaudhuri R.R."/>
            <person name="La Ragione R."/>
            <person name="Hildebrand F."/>
            <person name="Pallen M.J."/>
        </authorList>
    </citation>
    <scope>NUCLEOTIDE SEQUENCE</scope>
    <source>
        <strain evidence="11">ChiW13-3771</strain>
    </source>
</reference>
<dbReference type="InterPro" id="IPR035587">
    <property type="entry name" value="DUS-like_FMN-bd"/>
</dbReference>
<dbReference type="CDD" id="cd02801">
    <property type="entry name" value="DUS_like_FMN"/>
    <property type="match status" value="1"/>
</dbReference>
<dbReference type="AlphaFoldDB" id="A0A9D1EDP7"/>
<feature type="active site" description="Proton donor" evidence="8">
    <location>
        <position position="94"/>
    </location>
</feature>
<dbReference type="GO" id="GO:0017150">
    <property type="term" value="F:tRNA dihydrouridine synthase activity"/>
    <property type="evidence" value="ECO:0007669"/>
    <property type="project" value="InterPro"/>
</dbReference>